<dbReference type="AlphaFoldDB" id="A0A947GIW1"/>
<dbReference type="Pfam" id="PF02615">
    <property type="entry name" value="Ldh_2"/>
    <property type="match status" value="1"/>
</dbReference>
<gene>
    <name evidence="3" type="ORF">KL771_13025</name>
</gene>
<dbReference type="InterPro" id="IPR036111">
    <property type="entry name" value="Mal/L-sulfo/L-lacto_DH-like_sf"/>
</dbReference>
<accession>A0A947GIW1</accession>
<reference evidence="3 4" key="1">
    <citation type="submission" date="2021-06" db="EMBL/GenBank/DDBJ databases">
        <authorList>
            <person name="Grouzdev D.S."/>
            <person name="Koziaeva V."/>
        </authorList>
    </citation>
    <scope>NUCLEOTIDE SEQUENCE [LARGE SCALE GENOMIC DNA]</scope>
    <source>
        <strain evidence="3 4">22</strain>
    </source>
</reference>
<proteinExistence type="inferred from homology"/>
<dbReference type="InterPro" id="IPR003767">
    <property type="entry name" value="Malate/L-lactate_DH-like"/>
</dbReference>
<keyword evidence="2" id="KW-0560">Oxidoreductase</keyword>
<dbReference type="RefSeq" id="WP_261968995.1">
    <property type="nucleotide sequence ID" value="NZ_JAHHZF010000006.1"/>
</dbReference>
<dbReference type="EMBL" id="JAHHZF010000006">
    <property type="protein sequence ID" value="MBT9290389.1"/>
    <property type="molecule type" value="Genomic_DNA"/>
</dbReference>
<comment type="caution">
    <text evidence="3">The sequence shown here is derived from an EMBL/GenBank/DDBJ whole genome shotgun (WGS) entry which is preliminary data.</text>
</comment>
<evidence type="ECO:0000256" key="2">
    <source>
        <dbReference type="ARBA" id="ARBA00023002"/>
    </source>
</evidence>
<evidence type="ECO:0000313" key="3">
    <source>
        <dbReference type="EMBL" id="MBT9290389.1"/>
    </source>
</evidence>
<dbReference type="InterPro" id="IPR043144">
    <property type="entry name" value="Mal/L-sulf/L-lact_DH-like_ah"/>
</dbReference>
<dbReference type="PANTHER" id="PTHR11091">
    <property type="entry name" value="OXIDOREDUCTASE-RELATED"/>
    <property type="match status" value="1"/>
</dbReference>
<comment type="similarity">
    <text evidence="1">Belongs to the LDH2/MDH2 oxidoreductase family.</text>
</comment>
<evidence type="ECO:0000256" key="1">
    <source>
        <dbReference type="ARBA" id="ARBA00006056"/>
    </source>
</evidence>
<dbReference type="Gene3D" id="1.10.1530.10">
    <property type="match status" value="1"/>
</dbReference>
<sequence>MRIPIDAADRLVMAAFRRAGYPADAARTIADQIVGCELRGVGFAGLSRALSLIERTTEPPRPERIRIVRETPVSALIDGGDQNGYLVAPFAVRTGIDKARAHGLAAIGANNTWYSGMYAHYLEMATRAGLVAMAAGSSAPRVAPHGASEGRFGTNPIAFAFPSDDQPIIFDAGTSVMMIAELVLADRLGKPLPAGMAFDAGGALTEDPVAALAGAVRVWGGHKGSGIALVVQLLGMMVGGGALPADYRDCGFFFLAVDPSLFGDAADFRSRVSAYAAAVRSARPERPDQPVRMPFDRSAAARARIEAAGWFEADDAIVARLAALAGEPVPAPLGL</sequence>
<dbReference type="PANTHER" id="PTHR11091:SF0">
    <property type="entry name" value="MALATE DEHYDROGENASE"/>
    <property type="match status" value="1"/>
</dbReference>
<protein>
    <submittedName>
        <fullName evidence="3">Ldh family oxidoreductase</fullName>
    </submittedName>
</protein>
<dbReference type="Gene3D" id="3.30.1370.60">
    <property type="entry name" value="Hypothetical oxidoreductase yiak, domain 2"/>
    <property type="match status" value="1"/>
</dbReference>
<dbReference type="InterPro" id="IPR043143">
    <property type="entry name" value="Mal/L-sulf/L-lact_DH-like_NADP"/>
</dbReference>
<keyword evidence="4" id="KW-1185">Reference proteome</keyword>
<dbReference type="Proteomes" id="UP000766595">
    <property type="component" value="Unassembled WGS sequence"/>
</dbReference>
<organism evidence="3 4">
    <name type="scientific">Prosthecodimorpha staleyi</name>
    <dbReference type="NCBI Taxonomy" id="2840188"/>
    <lineage>
        <taxon>Bacteria</taxon>
        <taxon>Pseudomonadati</taxon>
        <taxon>Pseudomonadota</taxon>
        <taxon>Alphaproteobacteria</taxon>
        <taxon>Hyphomicrobiales</taxon>
        <taxon>Ancalomicrobiaceae</taxon>
        <taxon>Prosthecodimorpha</taxon>
    </lineage>
</organism>
<dbReference type="GO" id="GO:0016491">
    <property type="term" value="F:oxidoreductase activity"/>
    <property type="evidence" value="ECO:0007669"/>
    <property type="project" value="UniProtKB-KW"/>
</dbReference>
<evidence type="ECO:0000313" key="4">
    <source>
        <dbReference type="Proteomes" id="UP000766595"/>
    </source>
</evidence>
<name>A0A947GIW1_9HYPH</name>
<dbReference type="SUPFAM" id="SSF89733">
    <property type="entry name" value="L-sulfolactate dehydrogenase-like"/>
    <property type="match status" value="1"/>
</dbReference>